<feature type="region of interest" description="Disordered" evidence="1">
    <location>
        <begin position="371"/>
        <end position="432"/>
    </location>
</feature>
<gene>
    <name evidence="2" type="ORF">OBBRIDRAFT_825108</name>
</gene>
<dbReference type="EMBL" id="KV722379">
    <property type="protein sequence ID" value="OCH91807.1"/>
    <property type="molecule type" value="Genomic_DNA"/>
</dbReference>
<evidence type="ECO:0000313" key="3">
    <source>
        <dbReference type="Proteomes" id="UP000250043"/>
    </source>
</evidence>
<proteinExistence type="predicted"/>
<dbReference type="AlphaFoldDB" id="A0A8E2B3U7"/>
<accession>A0A8E2B3U7</accession>
<sequence length="477" mass="52838">MSQLPTSYPNKVPIDIWYLILEAIDDPRAFLACGCICRALASIVRRMKDDRKGDILTLDFNALHGRLASDLLIGHFLERVEIYPSMLNKFAGELAGKLHGLKHLTIFHGPESRPLRQLRPFVLIALSKFRSVIDLSLLGVVFATFGDFARVICTFVNLSSATLSHVAWQRGEAFDLLEEPFAKELRLKSVIFSGLNALSQFRHLLSAPCLPNSLTSLNITSEEKLLQEVTDPLSRHLIAHLQSLDVLKLHFQGHDVTPTSMLSTFLLQMPTNCISYVHIEFFDPYGPPRPFRADSDSSRRWFALLDETLASSRRFPCLQCVCISLEFHPEDVAGISGTPFPLLKARGILYLNIEIHASPFEIKRWLQSRESRADGPRGQDGAVGVNANSGRDIGTFTKGVSVPEDKKNGSPDDSTQSDSDAEFTSRIPRDPASDGRACCSIPLGCNGPWSEDEEAMVYMGGMARFSAEVGSKDNAVC</sequence>
<reference evidence="2 3" key="1">
    <citation type="submission" date="2016-07" db="EMBL/GenBank/DDBJ databases">
        <title>Draft genome of the white-rot fungus Obba rivulosa 3A-2.</title>
        <authorList>
            <consortium name="DOE Joint Genome Institute"/>
            <person name="Miettinen O."/>
            <person name="Riley R."/>
            <person name="Acob R."/>
            <person name="Barry K."/>
            <person name="Cullen D."/>
            <person name="De Vries R."/>
            <person name="Hainaut M."/>
            <person name="Hatakka A."/>
            <person name="Henrissat B."/>
            <person name="Hilden K."/>
            <person name="Kuo R."/>
            <person name="Labutti K."/>
            <person name="Lipzen A."/>
            <person name="Makela M.R."/>
            <person name="Sandor L."/>
            <person name="Spatafora J.W."/>
            <person name="Grigoriev I.V."/>
            <person name="Hibbett D.S."/>
        </authorList>
    </citation>
    <scope>NUCLEOTIDE SEQUENCE [LARGE SCALE GENOMIC DNA]</scope>
    <source>
        <strain evidence="2 3">3A-2</strain>
    </source>
</reference>
<protein>
    <recommendedName>
        <fullName evidence="4">F-box domain-containing protein</fullName>
    </recommendedName>
</protein>
<evidence type="ECO:0000256" key="1">
    <source>
        <dbReference type="SAM" id="MobiDB-lite"/>
    </source>
</evidence>
<keyword evidence="3" id="KW-1185">Reference proteome</keyword>
<name>A0A8E2B3U7_9APHY</name>
<organism evidence="2 3">
    <name type="scientific">Obba rivulosa</name>
    <dbReference type="NCBI Taxonomy" id="1052685"/>
    <lineage>
        <taxon>Eukaryota</taxon>
        <taxon>Fungi</taxon>
        <taxon>Dikarya</taxon>
        <taxon>Basidiomycota</taxon>
        <taxon>Agaricomycotina</taxon>
        <taxon>Agaricomycetes</taxon>
        <taxon>Polyporales</taxon>
        <taxon>Gelatoporiaceae</taxon>
        <taxon>Obba</taxon>
    </lineage>
</organism>
<evidence type="ECO:0000313" key="2">
    <source>
        <dbReference type="EMBL" id="OCH91807.1"/>
    </source>
</evidence>
<evidence type="ECO:0008006" key="4">
    <source>
        <dbReference type="Google" id="ProtNLM"/>
    </source>
</evidence>
<dbReference type="Proteomes" id="UP000250043">
    <property type="component" value="Unassembled WGS sequence"/>
</dbReference>
<dbReference type="OrthoDB" id="10643685at2759"/>